<protein>
    <recommendedName>
        <fullName evidence="1">WRKY19-like zinc finger domain-containing protein</fullName>
    </recommendedName>
</protein>
<sequence length="280" mass="29773">MSLPPNMSFYPGQAFFANPYAVAAADSVASPASIVVAAVKEKPTKRACSVVGCTNGIVQGGLCVSHGAKRRKCQFPGCDKLKLKNGAKRRKCQFPGCDKSSKAAGMCSKHGPRRDPCDEEGCTSISVRGTKCKLHAEPSKKCAVGGCRKGSVIGGMCKRHQDQVKMSGLFPGEALVSFPMPVPTCYPTGTLSQAIAQQSMLASMGMAGHPFMYPPMVAPYARGFAPLAPGMAGFGYEGSMYASQRRTIDNLTTDAMMMLELAKRSREMSDKKLKSLPSSH</sequence>
<dbReference type="EMBL" id="JALLPJ020001157">
    <property type="protein sequence ID" value="KAL3775350.1"/>
    <property type="molecule type" value="Genomic_DNA"/>
</dbReference>
<name>A0ABD3NNH1_9STRA</name>
<evidence type="ECO:0000313" key="3">
    <source>
        <dbReference type="Proteomes" id="UP001530400"/>
    </source>
</evidence>
<accession>A0ABD3NNH1</accession>
<dbReference type="AlphaFoldDB" id="A0ABD3NNH1"/>
<keyword evidence="3" id="KW-1185">Reference proteome</keyword>
<feature type="domain" description="WRKY19-like zinc finger" evidence="1">
    <location>
        <begin position="45"/>
        <end position="67"/>
    </location>
</feature>
<dbReference type="Proteomes" id="UP001530400">
    <property type="component" value="Unassembled WGS sequence"/>
</dbReference>
<comment type="caution">
    <text evidence="2">The sequence shown here is derived from an EMBL/GenBank/DDBJ whole genome shotgun (WGS) entry which is preliminary data.</text>
</comment>
<gene>
    <name evidence="2" type="ORF">ACHAWO_001281</name>
</gene>
<organism evidence="2 3">
    <name type="scientific">Cyclotella atomus</name>
    <dbReference type="NCBI Taxonomy" id="382360"/>
    <lineage>
        <taxon>Eukaryota</taxon>
        <taxon>Sar</taxon>
        <taxon>Stramenopiles</taxon>
        <taxon>Ochrophyta</taxon>
        <taxon>Bacillariophyta</taxon>
        <taxon>Coscinodiscophyceae</taxon>
        <taxon>Thalassiosirophycidae</taxon>
        <taxon>Stephanodiscales</taxon>
        <taxon>Stephanodiscaceae</taxon>
        <taxon>Cyclotella</taxon>
    </lineage>
</organism>
<reference evidence="2 3" key="1">
    <citation type="submission" date="2024-10" db="EMBL/GenBank/DDBJ databases">
        <title>Updated reference genomes for cyclostephanoid diatoms.</title>
        <authorList>
            <person name="Roberts W.R."/>
            <person name="Alverson A.J."/>
        </authorList>
    </citation>
    <scope>NUCLEOTIDE SEQUENCE [LARGE SCALE GENOMIC DNA]</scope>
    <source>
        <strain evidence="2 3">AJA010-31</strain>
    </source>
</reference>
<dbReference type="Pfam" id="PF24906">
    <property type="entry name" value="Zf_WRKY19"/>
    <property type="match status" value="1"/>
</dbReference>
<evidence type="ECO:0000313" key="2">
    <source>
        <dbReference type="EMBL" id="KAL3775350.1"/>
    </source>
</evidence>
<dbReference type="InterPro" id="IPR056866">
    <property type="entry name" value="Znf_WRKY19"/>
</dbReference>
<evidence type="ECO:0000259" key="1">
    <source>
        <dbReference type="Pfam" id="PF24906"/>
    </source>
</evidence>
<dbReference type="PANTHER" id="PTHR31827">
    <property type="entry name" value="EMB|CAB89363.1"/>
    <property type="match status" value="1"/>
</dbReference>
<dbReference type="PANTHER" id="PTHR31827:SF1">
    <property type="entry name" value="EMB|CAB89363.1"/>
    <property type="match status" value="1"/>
</dbReference>
<proteinExistence type="predicted"/>